<name>R0ITY6_EXST2</name>
<evidence type="ECO:0000313" key="2">
    <source>
        <dbReference type="Proteomes" id="UP000016935"/>
    </source>
</evidence>
<dbReference type="EMBL" id="KB908548">
    <property type="protein sequence ID" value="EOA88081.1"/>
    <property type="molecule type" value="Genomic_DNA"/>
</dbReference>
<dbReference type="AlphaFoldDB" id="R0ITY6"/>
<accession>R0ITY6</accession>
<reference evidence="1 2" key="2">
    <citation type="journal article" date="2013" name="PLoS Genet.">
        <title>Comparative genome structure, secondary metabolite, and effector coding capacity across Cochliobolus pathogens.</title>
        <authorList>
            <person name="Condon B.J."/>
            <person name="Leng Y."/>
            <person name="Wu D."/>
            <person name="Bushley K.E."/>
            <person name="Ohm R.A."/>
            <person name="Otillar R."/>
            <person name="Martin J."/>
            <person name="Schackwitz W."/>
            <person name="Grimwood J."/>
            <person name="MohdZainudin N."/>
            <person name="Xue C."/>
            <person name="Wang R."/>
            <person name="Manning V.A."/>
            <person name="Dhillon B."/>
            <person name="Tu Z.J."/>
            <person name="Steffenson B.J."/>
            <person name="Salamov A."/>
            <person name="Sun H."/>
            <person name="Lowry S."/>
            <person name="LaButti K."/>
            <person name="Han J."/>
            <person name="Copeland A."/>
            <person name="Lindquist E."/>
            <person name="Barry K."/>
            <person name="Schmutz J."/>
            <person name="Baker S.E."/>
            <person name="Ciuffetti L.M."/>
            <person name="Grigoriev I.V."/>
            <person name="Zhong S."/>
            <person name="Turgeon B.G."/>
        </authorList>
    </citation>
    <scope>NUCLEOTIDE SEQUENCE [LARGE SCALE GENOMIC DNA]</scope>
    <source>
        <strain evidence="2">28A</strain>
    </source>
</reference>
<evidence type="ECO:0000313" key="1">
    <source>
        <dbReference type="EMBL" id="EOA88081.1"/>
    </source>
</evidence>
<gene>
    <name evidence="1" type="ORF">SETTUDRAFT_38766</name>
</gene>
<dbReference type="HOGENOM" id="CLU_1116228_0_0_1"/>
<dbReference type="RefSeq" id="XP_008024083.1">
    <property type="nucleotide sequence ID" value="XM_008025892.1"/>
</dbReference>
<organism evidence="1 2">
    <name type="scientific">Exserohilum turcicum (strain 28A)</name>
    <name type="common">Northern leaf blight fungus</name>
    <name type="synonym">Setosphaeria turcica</name>
    <dbReference type="NCBI Taxonomy" id="671987"/>
    <lineage>
        <taxon>Eukaryota</taxon>
        <taxon>Fungi</taxon>
        <taxon>Dikarya</taxon>
        <taxon>Ascomycota</taxon>
        <taxon>Pezizomycotina</taxon>
        <taxon>Dothideomycetes</taxon>
        <taxon>Pleosporomycetidae</taxon>
        <taxon>Pleosporales</taxon>
        <taxon>Pleosporineae</taxon>
        <taxon>Pleosporaceae</taxon>
        <taxon>Exserohilum</taxon>
    </lineage>
</organism>
<dbReference type="OrthoDB" id="3687828at2759"/>
<reference evidence="1 2" key="1">
    <citation type="journal article" date="2012" name="PLoS Pathog.">
        <title>Diverse lifestyles and strategies of plant pathogenesis encoded in the genomes of eighteen Dothideomycetes fungi.</title>
        <authorList>
            <person name="Ohm R.A."/>
            <person name="Feau N."/>
            <person name="Henrissat B."/>
            <person name="Schoch C.L."/>
            <person name="Horwitz B.A."/>
            <person name="Barry K.W."/>
            <person name="Condon B.J."/>
            <person name="Copeland A.C."/>
            <person name="Dhillon B."/>
            <person name="Glaser F."/>
            <person name="Hesse C.N."/>
            <person name="Kosti I."/>
            <person name="LaButti K."/>
            <person name="Lindquist E.A."/>
            <person name="Lucas S."/>
            <person name="Salamov A.A."/>
            <person name="Bradshaw R.E."/>
            <person name="Ciuffetti L."/>
            <person name="Hamelin R.C."/>
            <person name="Kema G.H.J."/>
            <person name="Lawrence C."/>
            <person name="Scott J.A."/>
            <person name="Spatafora J.W."/>
            <person name="Turgeon B.G."/>
            <person name="de Wit P.J.G.M."/>
            <person name="Zhong S."/>
            <person name="Goodwin S.B."/>
            <person name="Grigoriev I.V."/>
        </authorList>
    </citation>
    <scope>NUCLEOTIDE SEQUENCE [LARGE SCALE GENOMIC DNA]</scope>
    <source>
        <strain evidence="2">28A</strain>
    </source>
</reference>
<keyword evidence="2" id="KW-1185">Reference proteome</keyword>
<dbReference type="GeneID" id="19404392"/>
<proteinExistence type="predicted"/>
<protein>
    <submittedName>
        <fullName evidence="1">Uncharacterized protein</fullName>
    </submittedName>
</protein>
<sequence length="285" mass="31569">MVSFAERPKQDKPVRHLNGLNDIRFTTPAHPPTFAPPTAVRTHGQSIPPPGITDYTFEQYKAANLDTDDQHALIGYLRFELPATDRDEVDNALLRSLAQQLQLATYLSSAVKRMLDGELQRAYGVHMEEDVLERKNCVGDAGTQVETNELCGKEERPLEEGNKPPVFSPAVQTAVAQPRITPTAPGQHAHLPVQRKLTQLTSDVDPESTRPVQSELPSAEAVCMAQDDCDAEPPRKKIKRAALLSKVQRDVKAYIAKRKRAKRGVRIVTIRSDSAASKWKIPNGT</sequence>
<dbReference type="Proteomes" id="UP000016935">
    <property type="component" value="Unassembled WGS sequence"/>
</dbReference>